<accession>A0A4R0R4D6</accession>
<keyword evidence="2" id="KW-1133">Transmembrane helix</keyword>
<dbReference type="STRING" id="92696.A0A4R0R4D6"/>
<keyword evidence="2" id="KW-0472">Membrane</keyword>
<keyword evidence="2" id="KW-0812">Transmembrane</keyword>
<protein>
    <submittedName>
        <fullName evidence="3">Uncharacterized protein</fullName>
    </submittedName>
</protein>
<feature type="transmembrane region" description="Helical" evidence="2">
    <location>
        <begin position="129"/>
        <end position="153"/>
    </location>
</feature>
<keyword evidence="4" id="KW-1185">Reference proteome</keyword>
<evidence type="ECO:0000313" key="4">
    <source>
        <dbReference type="Proteomes" id="UP000292702"/>
    </source>
</evidence>
<reference evidence="3 4" key="1">
    <citation type="submission" date="2018-11" db="EMBL/GenBank/DDBJ databases">
        <title>Genome assembly of Steccherinum ochraceum LE-BIN_3174, the white-rot fungus of the Steccherinaceae family (The Residual Polyporoid clade, Polyporales, Basidiomycota).</title>
        <authorList>
            <person name="Fedorova T.V."/>
            <person name="Glazunova O.A."/>
            <person name="Landesman E.O."/>
            <person name="Moiseenko K.V."/>
            <person name="Psurtseva N.V."/>
            <person name="Savinova O.S."/>
            <person name="Shakhova N.V."/>
            <person name="Tyazhelova T.V."/>
            <person name="Vasina D.V."/>
        </authorList>
    </citation>
    <scope>NUCLEOTIDE SEQUENCE [LARGE SCALE GENOMIC DNA]</scope>
    <source>
        <strain evidence="3 4">LE-BIN_3174</strain>
    </source>
</reference>
<proteinExistence type="predicted"/>
<feature type="compositionally biased region" description="Basic and acidic residues" evidence="1">
    <location>
        <begin position="554"/>
        <end position="565"/>
    </location>
</feature>
<organism evidence="3 4">
    <name type="scientific">Steccherinum ochraceum</name>
    <dbReference type="NCBI Taxonomy" id="92696"/>
    <lineage>
        <taxon>Eukaryota</taxon>
        <taxon>Fungi</taxon>
        <taxon>Dikarya</taxon>
        <taxon>Basidiomycota</taxon>
        <taxon>Agaricomycotina</taxon>
        <taxon>Agaricomycetes</taxon>
        <taxon>Polyporales</taxon>
        <taxon>Steccherinaceae</taxon>
        <taxon>Steccherinum</taxon>
    </lineage>
</organism>
<dbReference type="AlphaFoldDB" id="A0A4R0R4D6"/>
<feature type="transmembrane region" description="Helical" evidence="2">
    <location>
        <begin position="88"/>
        <end position="108"/>
    </location>
</feature>
<feature type="transmembrane region" description="Helical" evidence="2">
    <location>
        <begin position="20"/>
        <end position="41"/>
    </location>
</feature>
<evidence type="ECO:0000313" key="3">
    <source>
        <dbReference type="EMBL" id="TCD60873.1"/>
    </source>
</evidence>
<evidence type="ECO:0000256" key="2">
    <source>
        <dbReference type="SAM" id="Phobius"/>
    </source>
</evidence>
<feature type="transmembrane region" description="Helical" evidence="2">
    <location>
        <begin position="173"/>
        <end position="196"/>
    </location>
</feature>
<gene>
    <name evidence="3" type="ORF">EIP91_009379</name>
</gene>
<feature type="region of interest" description="Disordered" evidence="1">
    <location>
        <begin position="547"/>
        <end position="601"/>
    </location>
</feature>
<evidence type="ECO:0000256" key="1">
    <source>
        <dbReference type="SAM" id="MobiDB-lite"/>
    </source>
</evidence>
<sequence>MGTICLSLAPILRCQSLNRIQSAVLFIPPALEVVFSLTLIVGKRGNDRKHLFLAAEGLAYAVLSLLDLLAHLVPAVSNNLAAFKGLDITVGSLSFLPLLFFTLFLFFFTTHEIIPTFPQRFQRITTYTLVVFPFFVVLFNQLGSFLTISYRIVLDQNKRPVVAVGYTDDTVRSFMDGLVLALFVLFQALNFSAVFLRLIKAFLNQRQIDSTADGSDNAVHLFRGLGWIAAGIKFGAVEGLIGFASGGFGEALTRRILRFLGRACLIIGVLKGVDTVEDFTIFSFRQDPKRRSALRALISNPRQSTFQQIGGYDYQPGLVIPTLMANAAMIPVASSPMSEKFSPSPSGTIRIALPIRDMMAQPTPNSLSPSRPLVTIRRGLNRAPTLELTRISNIILTSPFRSTFNSNNTSRVTYVAPDNKPRRHSLSSVTSGIGSGTYTYPAIESLAALSPAVASPPPARVSDRRVRHTMAAGMATEYQRHRPRRSSVTLPNPARISTVSATSDSLSVVHNLAVQFPGIPPRITPNTPQSSIDDALKLMEAEEELFPVNGVKRSPSDRSDRRSHEGGSGLVRRSSSVKRKPVPRDTRSDMSSMFTRESGYATQQRPLHLPDGALVSAIPPPVPEVASAATQEFRVQSVPVQIVPRSPIERRYTAPETHVITDFDDNFRTGFKDSEDESSPRTRSKQPRIKSVGSVPRRRTPVPTQTWTRESAVAEWFTVQSASRELARERMIGMGMDSDDGGSETRTIESFVVGEETRLRESARSVLTTSTARPEESFLHYN</sequence>
<comment type="caution">
    <text evidence="3">The sequence shown here is derived from an EMBL/GenBank/DDBJ whole genome shotgun (WGS) entry which is preliminary data.</text>
</comment>
<dbReference type="OrthoDB" id="3219582at2759"/>
<dbReference type="Proteomes" id="UP000292702">
    <property type="component" value="Unassembled WGS sequence"/>
</dbReference>
<feature type="compositionally biased region" description="Polar residues" evidence="1">
    <location>
        <begin position="589"/>
        <end position="601"/>
    </location>
</feature>
<name>A0A4R0R4D6_9APHY</name>
<feature type="compositionally biased region" description="Basic and acidic residues" evidence="1">
    <location>
        <begin position="773"/>
        <end position="782"/>
    </location>
</feature>
<feature type="compositionally biased region" description="Basic and acidic residues" evidence="1">
    <location>
        <begin position="661"/>
        <end position="673"/>
    </location>
</feature>
<feature type="transmembrane region" description="Helical" evidence="2">
    <location>
        <begin position="53"/>
        <end position="76"/>
    </location>
</feature>
<feature type="region of interest" description="Disordered" evidence="1">
    <location>
        <begin position="762"/>
        <end position="782"/>
    </location>
</feature>
<dbReference type="EMBL" id="RWJN01000532">
    <property type="protein sequence ID" value="TCD60873.1"/>
    <property type="molecule type" value="Genomic_DNA"/>
</dbReference>
<feature type="region of interest" description="Disordered" evidence="1">
    <location>
        <begin position="661"/>
        <end position="705"/>
    </location>
</feature>